<dbReference type="InterPro" id="IPR035979">
    <property type="entry name" value="RBD_domain_sf"/>
</dbReference>
<comment type="caution">
    <text evidence="1">The sequence shown here is derived from an EMBL/GenBank/DDBJ whole genome shotgun (WGS) entry which is preliminary data.</text>
</comment>
<keyword evidence="1" id="KW-0808">Transferase</keyword>
<dbReference type="Gene3D" id="3.30.70.330">
    <property type="match status" value="1"/>
</dbReference>
<dbReference type="OrthoDB" id="10266058at2759"/>
<dbReference type="InterPro" id="IPR012677">
    <property type="entry name" value="Nucleotide-bd_a/b_plait_sf"/>
</dbReference>
<dbReference type="InterPro" id="IPR034372">
    <property type="entry name" value="UHMK1"/>
</dbReference>
<dbReference type="GO" id="GO:0004674">
    <property type="term" value="F:protein serine/threonine kinase activity"/>
    <property type="evidence" value="ECO:0007669"/>
    <property type="project" value="InterPro"/>
</dbReference>
<dbReference type="PANTHER" id="PTHR46962:SF1">
    <property type="entry name" value="SERINE_THREONINE-PROTEIN KINASE KIST"/>
    <property type="match status" value="1"/>
</dbReference>
<sequence>MAISMSLQTPNETIFPSRFTYNSEIWTTVKLCGEGTFSKCFQMRNKHGRNLAVKAYKQGGKYDSGFHNEVEMLSLVKMNLKSSPVSYIVNYIDIFTVSGAKGILMEYLGCNLKELFIKHEMKGFSLYLVKKIIHDLLSAAIYLEEVGIVHGDIKPSNILWNMNSECFQLIDFSISFKSKLRSSFDQPLQSPGYQAPEVLEWNRNIRKGNSFHDGEDYSVCLDTSIDVWSIGCVLLYLSTGQQLYSVEHALQLPLMCTNCESTCGPCLHSLRATHLITSNRNELQNWNIKNLTYIISGFLQCHPAHRSRPSSVLKDSFLVASEMLQASITDLLLLPTRVLRLLNMFDRSDSEDIEDIELDIQDECERFGELVSVRTSTKINDGHNVYIEYMDAEDCCKAQSSLTGRYFDNRCVVATFFPWQQFQDNNFY</sequence>
<dbReference type="Pfam" id="PF00069">
    <property type="entry name" value="Pkinase"/>
    <property type="match status" value="1"/>
</dbReference>
<evidence type="ECO:0000313" key="1">
    <source>
        <dbReference type="EMBL" id="CAB3999574.1"/>
    </source>
</evidence>
<dbReference type="GO" id="GO:0045948">
    <property type="term" value="P:positive regulation of translational initiation"/>
    <property type="evidence" value="ECO:0007669"/>
    <property type="project" value="TreeGrafter"/>
</dbReference>
<dbReference type="Gene3D" id="3.30.200.20">
    <property type="entry name" value="Phosphorylase Kinase, domain 1"/>
    <property type="match status" value="1"/>
</dbReference>
<dbReference type="PANTHER" id="PTHR46962">
    <property type="entry name" value="SERINE/THREONINE-PROTEIN KINASE KIST"/>
    <property type="match status" value="1"/>
</dbReference>
<dbReference type="SMART" id="SM00220">
    <property type="entry name" value="S_TKc"/>
    <property type="match status" value="1"/>
</dbReference>
<dbReference type="EMBL" id="CACRXK020003617">
    <property type="protein sequence ID" value="CAB3999574.1"/>
    <property type="molecule type" value="Genomic_DNA"/>
</dbReference>
<dbReference type="AlphaFoldDB" id="A0A6S7H4J0"/>
<keyword evidence="2" id="KW-1185">Reference proteome</keyword>
<dbReference type="Proteomes" id="UP001152795">
    <property type="component" value="Unassembled WGS sequence"/>
</dbReference>
<evidence type="ECO:0000313" key="2">
    <source>
        <dbReference type="Proteomes" id="UP001152795"/>
    </source>
</evidence>
<dbReference type="InterPro" id="IPR000719">
    <property type="entry name" value="Prot_kinase_dom"/>
</dbReference>
<dbReference type="SUPFAM" id="SSF54928">
    <property type="entry name" value="RNA-binding domain, RBD"/>
    <property type="match status" value="1"/>
</dbReference>
<dbReference type="GO" id="GO:0005634">
    <property type="term" value="C:nucleus"/>
    <property type="evidence" value="ECO:0007669"/>
    <property type="project" value="TreeGrafter"/>
</dbReference>
<organism evidence="1 2">
    <name type="scientific">Paramuricea clavata</name>
    <name type="common">Red gorgonian</name>
    <name type="synonym">Violescent sea-whip</name>
    <dbReference type="NCBI Taxonomy" id="317549"/>
    <lineage>
        <taxon>Eukaryota</taxon>
        <taxon>Metazoa</taxon>
        <taxon>Cnidaria</taxon>
        <taxon>Anthozoa</taxon>
        <taxon>Octocorallia</taxon>
        <taxon>Malacalcyonacea</taxon>
        <taxon>Plexauridae</taxon>
        <taxon>Paramuricea</taxon>
    </lineage>
</organism>
<proteinExistence type="predicted"/>
<dbReference type="SUPFAM" id="SSF56112">
    <property type="entry name" value="Protein kinase-like (PK-like)"/>
    <property type="match status" value="1"/>
</dbReference>
<gene>
    <name evidence="1" type="ORF">PACLA_8A072042</name>
</gene>
<dbReference type="GO" id="GO:0003676">
    <property type="term" value="F:nucleic acid binding"/>
    <property type="evidence" value="ECO:0007669"/>
    <property type="project" value="InterPro"/>
</dbReference>
<dbReference type="GO" id="GO:0046825">
    <property type="term" value="P:regulation of protein export from nucleus"/>
    <property type="evidence" value="ECO:0007669"/>
    <property type="project" value="TreeGrafter"/>
</dbReference>
<protein>
    <submittedName>
        <fullName evidence="1">Serine threonine- kinase Kist</fullName>
    </submittedName>
</protein>
<dbReference type="CDD" id="cd00180">
    <property type="entry name" value="PKc"/>
    <property type="match status" value="1"/>
</dbReference>
<dbReference type="GO" id="GO:0071598">
    <property type="term" value="C:neuronal ribonucleoprotein granule"/>
    <property type="evidence" value="ECO:0007669"/>
    <property type="project" value="TreeGrafter"/>
</dbReference>
<dbReference type="PROSITE" id="PS50011">
    <property type="entry name" value="PROTEIN_KINASE_DOM"/>
    <property type="match status" value="1"/>
</dbReference>
<name>A0A6S7H4J0_PARCT</name>
<keyword evidence="1" id="KW-0418">Kinase</keyword>
<accession>A0A6S7H4J0</accession>
<dbReference type="Gene3D" id="1.10.510.10">
    <property type="entry name" value="Transferase(Phosphotransferase) domain 1"/>
    <property type="match status" value="1"/>
</dbReference>
<dbReference type="GO" id="GO:0043021">
    <property type="term" value="F:ribonucleoprotein complex binding"/>
    <property type="evidence" value="ECO:0007669"/>
    <property type="project" value="TreeGrafter"/>
</dbReference>
<reference evidence="1" key="1">
    <citation type="submission" date="2020-04" db="EMBL/GenBank/DDBJ databases">
        <authorList>
            <person name="Alioto T."/>
            <person name="Alioto T."/>
            <person name="Gomez Garrido J."/>
        </authorList>
    </citation>
    <scope>NUCLEOTIDE SEQUENCE</scope>
    <source>
        <strain evidence="1">A484AB</strain>
    </source>
</reference>
<dbReference type="InterPro" id="IPR011009">
    <property type="entry name" value="Kinase-like_dom_sf"/>
</dbReference>
<dbReference type="GO" id="GO:0005524">
    <property type="term" value="F:ATP binding"/>
    <property type="evidence" value="ECO:0007669"/>
    <property type="project" value="InterPro"/>
</dbReference>